<accession>A0A183JZT7</accession>
<proteinExistence type="predicted"/>
<evidence type="ECO:0000313" key="1">
    <source>
        <dbReference type="EMBL" id="VDP29838.1"/>
    </source>
</evidence>
<organism evidence="3">
    <name type="scientific">Schistosoma curassoni</name>
    <dbReference type="NCBI Taxonomy" id="6186"/>
    <lineage>
        <taxon>Eukaryota</taxon>
        <taxon>Metazoa</taxon>
        <taxon>Spiralia</taxon>
        <taxon>Lophotrochozoa</taxon>
        <taxon>Platyhelminthes</taxon>
        <taxon>Trematoda</taxon>
        <taxon>Digenea</taxon>
        <taxon>Strigeidida</taxon>
        <taxon>Schistosomatoidea</taxon>
        <taxon>Schistosomatidae</taxon>
        <taxon>Schistosoma</taxon>
    </lineage>
</organism>
<dbReference type="EMBL" id="UZAK01032658">
    <property type="protein sequence ID" value="VDP29838.1"/>
    <property type="molecule type" value="Genomic_DNA"/>
</dbReference>
<reference evidence="3" key="1">
    <citation type="submission" date="2016-06" db="UniProtKB">
        <authorList>
            <consortium name="WormBaseParasite"/>
        </authorList>
    </citation>
    <scope>IDENTIFICATION</scope>
</reference>
<evidence type="ECO:0000313" key="3">
    <source>
        <dbReference type="WBParaSite" id="SCUD_0000824501-mRNA-1"/>
    </source>
</evidence>
<reference evidence="1 2" key="2">
    <citation type="submission" date="2018-11" db="EMBL/GenBank/DDBJ databases">
        <authorList>
            <consortium name="Pathogen Informatics"/>
        </authorList>
    </citation>
    <scope>NUCLEOTIDE SEQUENCE [LARGE SCALE GENOMIC DNA]</scope>
    <source>
        <strain evidence="1">Dakar</strain>
        <strain evidence="2">Dakar, Senegal</strain>
    </source>
</reference>
<dbReference type="WBParaSite" id="SCUD_0000824501-mRNA-1">
    <property type="protein sequence ID" value="SCUD_0000824501-mRNA-1"/>
    <property type="gene ID" value="SCUD_0000824501"/>
</dbReference>
<sequence length="201" mass="23367">MEYDLPNLDTLNYTIDNRLVRIQVFINSCLRKTLRIFWPDTITNNLLLERTYQIPVEEEISKKCWKCTGHTLPKSPNCVTRMSGRPKNTLCGEMETDRYEKNDQEFDGSKNDGEDLEDVKTFIYVDNVTVEHGGPDADVKAWIGKARAAYLQLKNIWKSKQHSVNQHQGQNFQYKYQDSSTVCGGNMENYESHHPEYTGIY</sequence>
<evidence type="ECO:0000313" key="2">
    <source>
        <dbReference type="Proteomes" id="UP000279833"/>
    </source>
</evidence>
<keyword evidence="2" id="KW-1185">Reference proteome</keyword>
<dbReference type="AlphaFoldDB" id="A0A183JZT7"/>
<dbReference type="Proteomes" id="UP000279833">
    <property type="component" value="Unassembled WGS sequence"/>
</dbReference>
<gene>
    <name evidence="1" type="ORF">SCUD_LOCUS8245</name>
</gene>
<protein>
    <submittedName>
        <fullName evidence="3">NTR domain-containing protein</fullName>
    </submittedName>
</protein>
<name>A0A183JZT7_9TREM</name>